<dbReference type="AlphaFoldDB" id="A0A2U9B804"/>
<gene>
    <name evidence="1" type="ORF">SMAX5B_006802</name>
</gene>
<reference evidence="1 2" key="1">
    <citation type="submission" date="2017-12" db="EMBL/GenBank/DDBJ databases">
        <title>Integrating genomic resources of turbot (Scophthalmus maximus) in depth evaluation of genetic and physical mapping variation across individuals.</title>
        <authorList>
            <person name="Martinez P."/>
        </authorList>
    </citation>
    <scope>NUCLEOTIDE SEQUENCE [LARGE SCALE GENOMIC DNA]</scope>
</reference>
<sequence>MGRLNIFKRPDNLSCSVGEIMGQMYGCIEYKEGREDTEEQDESEKEGWGAAKEAAEIEIRQECQIKKSQLERSVKRKDCVVNI</sequence>
<organism evidence="1 2">
    <name type="scientific">Scophthalmus maximus</name>
    <name type="common">Turbot</name>
    <name type="synonym">Psetta maxima</name>
    <dbReference type="NCBI Taxonomy" id="52904"/>
    <lineage>
        <taxon>Eukaryota</taxon>
        <taxon>Metazoa</taxon>
        <taxon>Chordata</taxon>
        <taxon>Craniata</taxon>
        <taxon>Vertebrata</taxon>
        <taxon>Euteleostomi</taxon>
        <taxon>Actinopterygii</taxon>
        <taxon>Neopterygii</taxon>
        <taxon>Teleostei</taxon>
        <taxon>Neoteleostei</taxon>
        <taxon>Acanthomorphata</taxon>
        <taxon>Carangaria</taxon>
        <taxon>Pleuronectiformes</taxon>
        <taxon>Pleuronectoidei</taxon>
        <taxon>Scophthalmidae</taxon>
        <taxon>Scophthalmus</taxon>
    </lineage>
</organism>
<evidence type="ECO:0000313" key="2">
    <source>
        <dbReference type="Proteomes" id="UP000246464"/>
    </source>
</evidence>
<proteinExistence type="predicted"/>
<keyword evidence="2" id="KW-1185">Reference proteome</keyword>
<accession>A0A2U9B804</accession>
<dbReference type="Proteomes" id="UP000246464">
    <property type="component" value="Chromosome 4"/>
</dbReference>
<dbReference type="EMBL" id="CP026246">
    <property type="protein sequence ID" value="AWO99901.1"/>
    <property type="molecule type" value="Genomic_DNA"/>
</dbReference>
<evidence type="ECO:0000313" key="1">
    <source>
        <dbReference type="EMBL" id="AWO99901.1"/>
    </source>
</evidence>
<name>A0A2U9B804_SCOMX</name>
<protein>
    <submittedName>
        <fullName evidence="1">Uncharacterized protein</fullName>
    </submittedName>
</protein>